<organism evidence="1 2">
    <name type="scientific">Vicia faba</name>
    <name type="common">Broad bean</name>
    <name type="synonym">Faba vulgaris</name>
    <dbReference type="NCBI Taxonomy" id="3906"/>
    <lineage>
        <taxon>Eukaryota</taxon>
        <taxon>Viridiplantae</taxon>
        <taxon>Streptophyta</taxon>
        <taxon>Embryophyta</taxon>
        <taxon>Tracheophyta</taxon>
        <taxon>Spermatophyta</taxon>
        <taxon>Magnoliopsida</taxon>
        <taxon>eudicotyledons</taxon>
        <taxon>Gunneridae</taxon>
        <taxon>Pentapetalae</taxon>
        <taxon>rosids</taxon>
        <taxon>fabids</taxon>
        <taxon>Fabales</taxon>
        <taxon>Fabaceae</taxon>
        <taxon>Papilionoideae</taxon>
        <taxon>50 kb inversion clade</taxon>
        <taxon>NPAAA clade</taxon>
        <taxon>Hologalegina</taxon>
        <taxon>IRL clade</taxon>
        <taxon>Fabeae</taxon>
        <taxon>Vicia</taxon>
    </lineage>
</organism>
<sequence length="132" mass="14931">MSPVYTQFPPSNQSTFNLYLPFKIINSPKTFSTVGTDECLNSLSNFRFRQNQPSTVPLTSTVCTPFSILQHCFIPSISEADQPDILQHQLAAAFNNITQHQLIGDSYSIVSSYPMHRALHDTLSFIRYLELT</sequence>
<proteinExistence type="predicted"/>
<evidence type="ECO:0000313" key="1">
    <source>
        <dbReference type="EMBL" id="CAI8586765.1"/>
    </source>
</evidence>
<evidence type="ECO:0000313" key="2">
    <source>
        <dbReference type="Proteomes" id="UP001157006"/>
    </source>
</evidence>
<dbReference type="EMBL" id="OX451736">
    <property type="protein sequence ID" value="CAI8586765.1"/>
    <property type="molecule type" value="Genomic_DNA"/>
</dbReference>
<dbReference type="AlphaFoldDB" id="A0AAV0YL20"/>
<keyword evidence="2" id="KW-1185">Reference proteome</keyword>
<reference evidence="1 2" key="1">
    <citation type="submission" date="2023-01" db="EMBL/GenBank/DDBJ databases">
        <authorList>
            <person name="Kreplak J."/>
        </authorList>
    </citation>
    <scope>NUCLEOTIDE SEQUENCE [LARGE SCALE GENOMIC DNA]</scope>
</reference>
<accession>A0AAV0YL20</accession>
<dbReference type="Proteomes" id="UP001157006">
    <property type="component" value="Chromosome 1L"/>
</dbReference>
<protein>
    <submittedName>
        <fullName evidence="1">Uncharacterized protein</fullName>
    </submittedName>
</protein>
<name>A0AAV0YL20_VICFA</name>
<gene>
    <name evidence="1" type="ORF">VFH_I269240</name>
</gene>